<dbReference type="AlphaFoldDB" id="A0A7W0CF72"/>
<sequence length="71" mass="7951">MKNRLQESKWGGGRYDGTQLLTTATLDSELRSGHCRGELYPHIGTGLPFQDHDLMTQSENIGILVAITHRQ</sequence>
<comment type="caution">
    <text evidence="1">The sequence shown here is derived from an EMBL/GenBank/DDBJ whole genome shotgun (WGS) entry which is preliminary data.</text>
</comment>
<evidence type="ECO:0000313" key="2">
    <source>
        <dbReference type="Proteomes" id="UP000530928"/>
    </source>
</evidence>
<proteinExistence type="predicted"/>
<name>A0A7W0CF72_9ACTN</name>
<evidence type="ECO:0000313" key="1">
    <source>
        <dbReference type="EMBL" id="MBA2890067.1"/>
    </source>
</evidence>
<reference evidence="1 2" key="1">
    <citation type="submission" date="2020-07" db="EMBL/GenBank/DDBJ databases">
        <title>Genomic Encyclopedia of Type Strains, Phase IV (KMG-IV): sequencing the most valuable type-strain genomes for metagenomic binning, comparative biology and taxonomic classification.</title>
        <authorList>
            <person name="Goeker M."/>
        </authorList>
    </citation>
    <scope>NUCLEOTIDE SEQUENCE [LARGE SCALE GENOMIC DNA]</scope>
    <source>
        <strain evidence="1 2">DSM 45533</strain>
    </source>
</reference>
<organism evidence="1 2">
    <name type="scientific">Nonomuraea soli</name>
    <dbReference type="NCBI Taxonomy" id="1032476"/>
    <lineage>
        <taxon>Bacteria</taxon>
        <taxon>Bacillati</taxon>
        <taxon>Actinomycetota</taxon>
        <taxon>Actinomycetes</taxon>
        <taxon>Streptosporangiales</taxon>
        <taxon>Streptosporangiaceae</taxon>
        <taxon>Nonomuraea</taxon>
    </lineage>
</organism>
<dbReference type="Proteomes" id="UP000530928">
    <property type="component" value="Unassembled WGS sequence"/>
</dbReference>
<dbReference type="EMBL" id="JACDUR010000001">
    <property type="protein sequence ID" value="MBA2890067.1"/>
    <property type="molecule type" value="Genomic_DNA"/>
</dbReference>
<keyword evidence="2" id="KW-1185">Reference proteome</keyword>
<protein>
    <submittedName>
        <fullName evidence="1">Uncharacterized protein</fullName>
    </submittedName>
</protein>
<accession>A0A7W0CF72</accession>
<gene>
    <name evidence="1" type="ORF">HNR30_001402</name>
</gene>